<dbReference type="InterPro" id="IPR053793">
    <property type="entry name" value="PB1-like"/>
</dbReference>
<evidence type="ECO:0000313" key="9">
    <source>
        <dbReference type="Proteomes" id="UP001291623"/>
    </source>
</evidence>
<evidence type="ECO:0000256" key="5">
    <source>
        <dbReference type="SAM" id="MobiDB-lite"/>
    </source>
</evidence>
<dbReference type="InterPro" id="IPR045012">
    <property type="entry name" value="NLP"/>
</dbReference>
<feature type="compositionally biased region" description="Polar residues" evidence="5">
    <location>
        <begin position="741"/>
        <end position="754"/>
    </location>
</feature>
<evidence type="ECO:0000256" key="1">
    <source>
        <dbReference type="ARBA" id="ARBA00023015"/>
    </source>
</evidence>
<dbReference type="PROSITE" id="PS51745">
    <property type="entry name" value="PB1"/>
    <property type="match status" value="1"/>
</dbReference>
<feature type="compositionally biased region" description="Polar residues" evidence="5">
    <location>
        <begin position="761"/>
        <end position="770"/>
    </location>
</feature>
<dbReference type="AlphaFoldDB" id="A0AAE1T0L4"/>
<dbReference type="PANTHER" id="PTHR32002:SF46">
    <property type="entry name" value="PROTEIN NLP2"/>
    <property type="match status" value="1"/>
</dbReference>
<evidence type="ECO:0000313" key="8">
    <source>
        <dbReference type="EMBL" id="KAK4378156.1"/>
    </source>
</evidence>
<comment type="caution">
    <text evidence="8">The sequence shown here is derived from an EMBL/GenBank/DDBJ whole genome shotgun (WGS) entry which is preliminary data.</text>
</comment>
<keyword evidence="4" id="KW-0539">Nucleus</keyword>
<organism evidence="8 9">
    <name type="scientific">Anisodus tanguticus</name>
    <dbReference type="NCBI Taxonomy" id="243964"/>
    <lineage>
        <taxon>Eukaryota</taxon>
        <taxon>Viridiplantae</taxon>
        <taxon>Streptophyta</taxon>
        <taxon>Embryophyta</taxon>
        <taxon>Tracheophyta</taxon>
        <taxon>Spermatophyta</taxon>
        <taxon>Magnoliopsida</taxon>
        <taxon>eudicotyledons</taxon>
        <taxon>Gunneridae</taxon>
        <taxon>Pentapetalae</taxon>
        <taxon>asterids</taxon>
        <taxon>lamiids</taxon>
        <taxon>Solanales</taxon>
        <taxon>Solanaceae</taxon>
        <taxon>Solanoideae</taxon>
        <taxon>Hyoscyameae</taxon>
        <taxon>Anisodus</taxon>
    </lineage>
</organism>
<dbReference type="SUPFAM" id="SSF54277">
    <property type="entry name" value="CAD &amp; PB1 domains"/>
    <property type="match status" value="1"/>
</dbReference>
<dbReference type="InterPro" id="IPR003035">
    <property type="entry name" value="RWP-RK_dom"/>
</dbReference>
<keyword evidence="2" id="KW-0238">DNA-binding</keyword>
<evidence type="ECO:0000259" key="7">
    <source>
        <dbReference type="PROSITE" id="PS51745"/>
    </source>
</evidence>
<feature type="compositionally biased region" description="Basic and acidic residues" evidence="5">
    <location>
        <begin position="531"/>
        <end position="541"/>
    </location>
</feature>
<dbReference type="InterPro" id="IPR000270">
    <property type="entry name" value="PB1_dom"/>
</dbReference>
<dbReference type="Pfam" id="PF22922">
    <property type="entry name" value="GAF_NLP"/>
    <property type="match status" value="2"/>
</dbReference>
<dbReference type="Proteomes" id="UP001291623">
    <property type="component" value="Unassembled WGS sequence"/>
</dbReference>
<feature type="compositionally biased region" description="Low complexity" evidence="5">
    <location>
        <begin position="771"/>
        <end position="792"/>
    </location>
</feature>
<dbReference type="Pfam" id="PF00564">
    <property type="entry name" value="PB1"/>
    <property type="match status" value="1"/>
</dbReference>
<dbReference type="EMBL" id="JAVYJV010000001">
    <property type="protein sequence ID" value="KAK4378156.1"/>
    <property type="molecule type" value="Genomic_DNA"/>
</dbReference>
<feature type="region of interest" description="Disordered" evidence="5">
    <location>
        <begin position="741"/>
        <end position="792"/>
    </location>
</feature>
<evidence type="ECO:0000256" key="4">
    <source>
        <dbReference type="ARBA" id="ARBA00023242"/>
    </source>
</evidence>
<dbReference type="InterPro" id="IPR034891">
    <property type="entry name" value="PB1_NLP"/>
</dbReference>
<reference evidence="8" key="1">
    <citation type="submission" date="2023-12" db="EMBL/GenBank/DDBJ databases">
        <title>Genome assembly of Anisodus tanguticus.</title>
        <authorList>
            <person name="Wang Y.-J."/>
        </authorList>
    </citation>
    <scope>NUCLEOTIDE SEQUENCE</scope>
    <source>
        <strain evidence="8">KB-2021</strain>
        <tissue evidence="8">Leaf</tissue>
    </source>
</reference>
<dbReference type="CDD" id="cd06407">
    <property type="entry name" value="PB1_NLP"/>
    <property type="match status" value="1"/>
</dbReference>
<feature type="region of interest" description="Disordered" evidence="5">
    <location>
        <begin position="530"/>
        <end position="565"/>
    </location>
</feature>
<dbReference type="GO" id="GO:0003700">
    <property type="term" value="F:DNA-binding transcription factor activity"/>
    <property type="evidence" value="ECO:0007669"/>
    <property type="project" value="InterPro"/>
</dbReference>
<feature type="domain" description="PB1" evidence="7">
    <location>
        <begin position="878"/>
        <end position="961"/>
    </location>
</feature>
<sequence>MEDGAFTLNNMLAKLSDNTTCTDFSEFLSDGFWLETTDQGSNFSHQPVVPFTTSSLPSQPLLFSTLDTNVVGHSIPSTNQVTLHQETEKNKIVDNLFAQMDEFSAARRENTETSPPPDSSGQLQSFQVESNRRLWIGPNSRRNPNPILSVKMRLVQAIEYLKNSTRDKDVLIQIWVPVKRGGKHVLITNNQPYFLNPNSQSLLEYRHVSQTYQFAAEKDSKELVGLPGRVFLKKLPEWTPDVRFFKREEYPRVNYAHQHNVRGSIAVPVFESGSGTCLGVVEIVTTIQKTHYHPELEDVCEALEAVNLRSSGISNPAKVKVDPEINLTFSLGAPYSPSNIVVMILYQDCNEAYLAALTEIQYILTCVCDTHKLPLAQTWAPCIQQGKGGCLQSDENENFASCVSTVDSACYVRDLQVEPFHFACSEHHLLKGEGVAGGAFNTNQPCFATDITAFSKAEYPLSHHARMLGLCSAVAIRLRSIYTGSADFVLEFFLPLDCQNTEDQKQMLSSLSSVIQQSCRSLRVVTDQELQEERELQREKVSLSIGGSHEEESRKPVSPSDQDASSWLSEMMDAQRRGKGAAVLENDKDEQEENFKVTATPWDYTQRESIHASTFSEPNQIQENFGPKGGSLDFSSGTGCHSSGAKRAGERRRSKTEKSISLQVLRQYFAGSLKDAAKSIGVCPTTLKRICRQHGITRWPSRKIKKVGHSLQKLQLVIDSVNGAEGAIKLSSFYTNFPELSSPNNPGTSNLSASKNDDHLQQVNSTQPDRSSPVTTTSKSTSSSGSRNSSSSLFCSTGSKQLFPFTNVFAMGNATTEDHPGGTLKRAHTEAELHDTSQEETKLLVRSQSQKIQSNHNSLEPMCPLPMSSNQVLRDSGTFKVKAIFGKEKIRLSLQSHWGFRDIQHEVLRRFNLEDVGKIDLKYLDDDDEWVLLTCDADLEECIDIHKLSKRRTIKVSLHHTYHPNLGSSFGSSGPA</sequence>
<dbReference type="Pfam" id="PF02042">
    <property type="entry name" value="RWP-RK"/>
    <property type="match status" value="1"/>
</dbReference>
<evidence type="ECO:0000256" key="3">
    <source>
        <dbReference type="ARBA" id="ARBA00023163"/>
    </source>
</evidence>
<evidence type="ECO:0000259" key="6">
    <source>
        <dbReference type="PROSITE" id="PS51519"/>
    </source>
</evidence>
<dbReference type="SMART" id="SM00666">
    <property type="entry name" value="PB1"/>
    <property type="match status" value="1"/>
</dbReference>
<keyword evidence="9" id="KW-1185">Reference proteome</keyword>
<keyword evidence="3" id="KW-0804">Transcription</keyword>
<name>A0AAE1T0L4_9SOLA</name>
<accession>A0AAE1T0L4</accession>
<dbReference type="Gene3D" id="3.10.20.90">
    <property type="entry name" value="Phosphatidylinositol 3-kinase Catalytic Subunit, Chain A, domain 1"/>
    <property type="match status" value="1"/>
</dbReference>
<keyword evidence="1" id="KW-0805">Transcription regulation</keyword>
<protein>
    <submittedName>
        <fullName evidence="8">Uncharacterized protein</fullName>
    </submittedName>
</protein>
<evidence type="ECO:0000256" key="2">
    <source>
        <dbReference type="ARBA" id="ARBA00023125"/>
    </source>
</evidence>
<dbReference type="GO" id="GO:0003677">
    <property type="term" value="F:DNA binding"/>
    <property type="evidence" value="ECO:0007669"/>
    <property type="project" value="UniProtKB-KW"/>
</dbReference>
<dbReference type="PROSITE" id="PS51519">
    <property type="entry name" value="RWP_RK"/>
    <property type="match status" value="1"/>
</dbReference>
<feature type="domain" description="RWP-RK" evidence="6">
    <location>
        <begin position="646"/>
        <end position="727"/>
    </location>
</feature>
<dbReference type="PANTHER" id="PTHR32002">
    <property type="entry name" value="PROTEIN NLP8"/>
    <property type="match status" value="1"/>
</dbReference>
<proteinExistence type="predicted"/>
<dbReference type="InterPro" id="IPR055081">
    <property type="entry name" value="NLP1-9_GAF"/>
</dbReference>
<gene>
    <name evidence="8" type="ORF">RND71_000018</name>
</gene>